<accession>A0A2S4VL23</accession>
<keyword evidence="3" id="KW-1185">Reference proteome</keyword>
<protein>
    <submittedName>
        <fullName evidence="2">Uncharacterized protein</fullName>
    </submittedName>
</protein>
<dbReference type="PANTHER" id="PTHR33069">
    <property type="entry name" value="CHROMOSOME 7, WHOLE GENOME SHOTGUN SEQUENCE-RELATED"/>
    <property type="match status" value="1"/>
</dbReference>
<dbReference type="EMBL" id="PKSL01000049">
    <property type="protein sequence ID" value="POW10060.1"/>
    <property type="molecule type" value="Genomic_DNA"/>
</dbReference>
<dbReference type="VEuPathDB" id="FungiDB:PSHT_05302"/>
<evidence type="ECO:0000313" key="3">
    <source>
        <dbReference type="Proteomes" id="UP000239156"/>
    </source>
</evidence>
<name>A0A2S4VL23_9BASI</name>
<reference evidence="2" key="1">
    <citation type="submission" date="2017-12" db="EMBL/GenBank/DDBJ databases">
        <title>Gene loss provides genomic basis for host adaptation in cereal stripe rust fungi.</title>
        <authorList>
            <person name="Xia C."/>
        </authorList>
    </citation>
    <scope>NUCLEOTIDE SEQUENCE [LARGE SCALE GENOMIC DNA]</scope>
    <source>
        <strain evidence="2">93-210</strain>
    </source>
</reference>
<comment type="caution">
    <text evidence="2">The sequence shown here is derived from an EMBL/GenBank/DDBJ whole genome shotgun (WGS) entry which is preliminary data.</text>
</comment>
<dbReference type="AlphaFoldDB" id="A0A2S4VL23"/>
<feature type="region of interest" description="Disordered" evidence="1">
    <location>
        <begin position="1"/>
        <end position="31"/>
    </location>
</feature>
<proteinExistence type="predicted"/>
<dbReference type="VEuPathDB" id="FungiDB:PSTT_06299"/>
<organism evidence="2 3">
    <name type="scientific">Puccinia striiformis</name>
    <dbReference type="NCBI Taxonomy" id="27350"/>
    <lineage>
        <taxon>Eukaryota</taxon>
        <taxon>Fungi</taxon>
        <taxon>Dikarya</taxon>
        <taxon>Basidiomycota</taxon>
        <taxon>Pucciniomycotina</taxon>
        <taxon>Pucciniomycetes</taxon>
        <taxon>Pucciniales</taxon>
        <taxon>Pucciniaceae</taxon>
        <taxon>Puccinia</taxon>
    </lineage>
</organism>
<feature type="compositionally biased region" description="Polar residues" evidence="1">
    <location>
        <begin position="20"/>
        <end position="31"/>
    </location>
</feature>
<gene>
    <name evidence="2" type="ORF">PSTT_06299</name>
</gene>
<dbReference type="PANTHER" id="PTHR33069:SF3">
    <property type="entry name" value="DYNEIN HEAVY CHAIN TAIL DOMAIN-CONTAINING PROTEIN"/>
    <property type="match status" value="1"/>
</dbReference>
<dbReference type="Proteomes" id="UP000239156">
    <property type="component" value="Unassembled WGS sequence"/>
</dbReference>
<sequence>MHSRVEAAGVGGESKRERWTTQPTQRGKNGSNKENFRYLIIKWDGDGGEALQTLPRDHPMSTELIQSKKALFQRLCTSLLPLLRTKIEHLAQSLDPTELRKAPESQLKLSRDIQSEVDWTMDQIDSAQEEICQGACSLRESNDSDLEELKSCRLYVLKSSIKTNLIPFICDSFHKYVDLIHQLDLSTEAFEGEPDTSAAKQQVDEYTSYVCREINLTTLLPQVSDFDNMTHAWYDPVPRIDRALGDFLELIKEAETGPVACPNYTPNDRSIQVVRRLVPLMKLSRLLFNKLSRPPAEEEYALLFSDLPSSQLNALTEMPNKFLQLLADLCALLKDSSAARVDVTVRRLNVLVKSLESLFNRCTNLVDYLMHQTADTAGFPIQNSLKTWLANWNPTFNLAISNIIQAFGSHNRELCECSNCSQQRY</sequence>
<evidence type="ECO:0000256" key="1">
    <source>
        <dbReference type="SAM" id="MobiDB-lite"/>
    </source>
</evidence>
<evidence type="ECO:0000313" key="2">
    <source>
        <dbReference type="EMBL" id="POW10060.1"/>
    </source>
</evidence>